<comment type="caution">
    <text evidence="1">The sequence shown here is derived from an EMBL/GenBank/DDBJ whole genome shotgun (WGS) entry which is preliminary data.</text>
</comment>
<dbReference type="Proteomes" id="UP000673691">
    <property type="component" value="Unassembled WGS sequence"/>
</dbReference>
<organism evidence="1 2">
    <name type="scientific">Olpidium bornovanus</name>
    <dbReference type="NCBI Taxonomy" id="278681"/>
    <lineage>
        <taxon>Eukaryota</taxon>
        <taxon>Fungi</taxon>
        <taxon>Fungi incertae sedis</taxon>
        <taxon>Olpidiomycota</taxon>
        <taxon>Olpidiomycotina</taxon>
        <taxon>Olpidiomycetes</taxon>
        <taxon>Olpidiales</taxon>
        <taxon>Olpidiaceae</taxon>
        <taxon>Olpidium</taxon>
    </lineage>
</organism>
<dbReference type="EMBL" id="JAEFCI010003748">
    <property type="protein sequence ID" value="KAG5461376.1"/>
    <property type="molecule type" value="Genomic_DNA"/>
</dbReference>
<dbReference type="AlphaFoldDB" id="A0A8H8DK66"/>
<reference evidence="1 2" key="1">
    <citation type="journal article" name="Sci. Rep.">
        <title>Genome-scale phylogenetic analyses confirm Olpidium as the closest living zoosporic fungus to the non-flagellated, terrestrial fungi.</title>
        <authorList>
            <person name="Chang Y."/>
            <person name="Rochon D."/>
            <person name="Sekimoto S."/>
            <person name="Wang Y."/>
            <person name="Chovatia M."/>
            <person name="Sandor L."/>
            <person name="Salamov A."/>
            <person name="Grigoriev I.V."/>
            <person name="Stajich J.E."/>
            <person name="Spatafora J.W."/>
        </authorList>
    </citation>
    <scope>NUCLEOTIDE SEQUENCE [LARGE SCALE GENOMIC DNA]</scope>
    <source>
        <strain evidence="1">S191</strain>
    </source>
</reference>
<proteinExistence type="predicted"/>
<name>A0A8H8DK66_9FUNG</name>
<evidence type="ECO:0000313" key="2">
    <source>
        <dbReference type="Proteomes" id="UP000673691"/>
    </source>
</evidence>
<keyword evidence="2" id="KW-1185">Reference proteome</keyword>
<protein>
    <submittedName>
        <fullName evidence="1">Uncharacterized protein</fullName>
    </submittedName>
</protein>
<evidence type="ECO:0000313" key="1">
    <source>
        <dbReference type="EMBL" id="KAG5461376.1"/>
    </source>
</evidence>
<gene>
    <name evidence="1" type="ORF">BJ554DRAFT_6444</name>
</gene>
<accession>A0A8H8DK66</accession>
<sequence>MSPTVSAPWQTSARGATRVSLGGAGCKGPFRLVSQILEVAGPGRSEERRGGSTTFSVLSPSLVSTRSLSLSPSLSLGLSLSLSLSLSFSVQGLVLSCGGGRLRQAEQGQQGLGHTAMVGLLSRDCSLL</sequence>